<evidence type="ECO:0000313" key="3">
    <source>
        <dbReference type="Proteomes" id="UP000015530"/>
    </source>
</evidence>
<name>T0K5M2_COLGC</name>
<evidence type="ECO:0000313" key="2">
    <source>
        <dbReference type="EMBL" id="EQB50772.1"/>
    </source>
</evidence>
<proteinExistence type="predicted"/>
<feature type="region of interest" description="Disordered" evidence="1">
    <location>
        <begin position="1"/>
        <end position="43"/>
    </location>
</feature>
<evidence type="ECO:0000256" key="1">
    <source>
        <dbReference type="SAM" id="MobiDB-lite"/>
    </source>
</evidence>
<reference evidence="3" key="1">
    <citation type="journal article" date="2013" name="Mol. Plant Microbe Interact.">
        <title>Global aspects of pacC regulation of pathogenicity genes in Colletotrichum gloeosporioides as revealed by transcriptome analysis.</title>
        <authorList>
            <person name="Alkan N."/>
            <person name="Meng X."/>
            <person name="Friedlander G."/>
            <person name="Reuveni E."/>
            <person name="Sukno S."/>
            <person name="Sherman A."/>
            <person name="Thon M."/>
            <person name="Fluhr R."/>
            <person name="Prusky D."/>
        </authorList>
    </citation>
    <scope>NUCLEOTIDE SEQUENCE [LARGE SCALE GENOMIC DNA]</scope>
    <source>
        <strain evidence="3">Cg-14</strain>
    </source>
</reference>
<protein>
    <recommendedName>
        <fullName evidence="4">C6 transcription factor</fullName>
    </recommendedName>
</protein>
<comment type="caution">
    <text evidence="2">The sequence shown here is derived from an EMBL/GenBank/DDBJ whole genome shotgun (WGS) entry which is preliminary data.</text>
</comment>
<dbReference type="EMBL" id="AMYD01001964">
    <property type="protein sequence ID" value="EQB50772.1"/>
    <property type="molecule type" value="Genomic_DNA"/>
</dbReference>
<dbReference type="AlphaFoldDB" id="T0K5M2"/>
<dbReference type="OrthoDB" id="5958943at2759"/>
<dbReference type="HOGENOM" id="CLU_882802_0_0_1"/>
<sequence>MFDTLSAAMTERPVTVSDEESKENDETKDEVEAGQQRRGSSTSDWNDRFIIKRHQKLAPLRWPCPEQAVSRELRDAAPVKVLLFRKITRLQTLSSRGAKEETVESAIQDALSVYRHWNMTYGPLFQDCVQYHDSLPSTVQSWYVCLLGHWLLAVMILADTISLMDEQSMSMPPRARQRAETNMIDNLRRSSTRMVSDLAKASTPREDDLGKLPEYHHAAKEGALLTEPWTMVLMRSFTMAGLSLLDEATTREPQDEIAVEDSQRRCEDCVKALWYLGRKSSLSLKVAAILGDGLERSRLRGLGSGTDFAGAGEQSTISQVEVF</sequence>
<accession>T0K5M2</accession>
<dbReference type="Proteomes" id="UP000015530">
    <property type="component" value="Unassembled WGS sequence"/>
</dbReference>
<dbReference type="STRING" id="1237896.T0K5M2"/>
<organism evidence="2 3">
    <name type="scientific">Colletotrichum gloeosporioides (strain Cg-14)</name>
    <name type="common">Anthracnose fungus</name>
    <name type="synonym">Glomerella cingulata</name>
    <dbReference type="NCBI Taxonomy" id="1237896"/>
    <lineage>
        <taxon>Eukaryota</taxon>
        <taxon>Fungi</taxon>
        <taxon>Dikarya</taxon>
        <taxon>Ascomycota</taxon>
        <taxon>Pezizomycotina</taxon>
        <taxon>Sordariomycetes</taxon>
        <taxon>Hypocreomycetidae</taxon>
        <taxon>Glomerellales</taxon>
        <taxon>Glomerellaceae</taxon>
        <taxon>Colletotrichum</taxon>
        <taxon>Colletotrichum gloeosporioides species complex</taxon>
    </lineage>
</organism>
<evidence type="ECO:0008006" key="4">
    <source>
        <dbReference type="Google" id="ProtNLM"/>
    </source>
</evidence>
<feature type="compositionally biased region" description="Acidic residues" evidence="1">
    <location>
        <begin position="17"/>
        <end position="29"/>
    </location>
</feature>
<gene>
    <name evidence="2" type="ORF">CGLO_09763</name>
</gene>
<dbReference type="eggNOG" id="ENOG502SHX1">
    <property type="taxonomic scope" value="Eukaryota"/>
</dbReference>